<reference evidence="1 2" key="1">
    <citation type="journal article" date="2013" name="Nature">
        <title>The genomes of four tapeworm species reveal adaptations to parasitism.</title>
        <authorList>
            <person name="Tsai I.J."/>
            <person name="Zarowiecki M."/>
            <person name="Holroyd N."/>
            <person name="Garciarrubio A."/>
            <person name="Sanchez-Flores A."/>
            <person name="Brooks K.L."/>
            <person name="Tracey A."/>
            <person name="Bobes R.J."/>
            <person name="Fragoso G."/>
            <person name="Sciutto E."/>
            <person name="Aslett M."/>
            <person name="Beasley H."/>
            <person name="Bennett H.M."/>
            <person name="Cai J."/>
            <person name="Camicia F."/>
            <person name="Clark R."/>
            <person name="Cucher M."/>
            <person name="De Silva N."/>
            <person name="Day T.A."/>
            <person name="Deplazes P."/>
            <person name="Estrada K."/>
            <person name="Fernandez C."/>
            <person name="Holland P.W."/>
            <person name="Hou J."/>
            <person name="Hu S."/>
            <person name="Huckvale T."/>
            <person name="Hung S.S."/>
            <person name="Kamenetzky L."/>
            <person name="Keane J.A."/>
            <person name="Kiss F."/>
            <person name="Koziol U."/>
            <person name="Lambert O."/>
            <person name="Liu K."/>
            <person name="Luo X."/>
            <person name="Luo Y."/>
            <person name="Macchiaroli N."/>
            <person name="Nichol S."/>
            <person name="Paps J."/>
            <person name="Parkinson J."/>
            <person name="Pouchkina-Stantcheva N."/>
            <person name="Riddiford N."/>
            <person name="Rosenzvit M."/>
            <person name="Salinas G."/>
            <person name="Wasmuth J.D."/>
            <person name="Zamanian M."/>
            <person name="Zheng Y."/>
            <person name="Cai X."/>
            <person name="Soberon X."/>
            <person name="Olson P.D."/>
            <person name="Laclette J.P."/>
            <person name="Brehm K."/>
            <person name="Berriman M."/>
            <person name="Garciarrubio A."/>
            <person name="Bobes R.J."/>
            <person name="Fragoso G."/>
            <person name="Sanchez-Flores A."/>
            <person name="Estrada K."/>
            <person name="Cevallos M.A."/>
            <person name="Morett E."/>
            <person name="Gonzalez V."/>
            <person name="Portillo T."/>
            <person name="Ochoa-Leyva A."/>
            <person name="Jose M.V."/>
            <person name="Sciutto E."/>
            <person name="Landa A."/>
            <person name="Jimenez L."/>
            <person name="Valdes V."/>
            <person name="Carrero J.C."/>
            <person name="Larralde C."/>
            <person name="Morales-Montor J."/>
            <person name="Limon-Lason J."/>
            <person name="Soberon X."/>
            <person name="Laclette J.P."/>
        </authorList>
    </citation>
    <scope>NUCLEOTIDE SEQUENCE [LARGE SCALE GENOMIC DNA]</scope>
</reference>
<reference evidence="1" key="2">
    <citation type="submission" date="2014-06" db="EMBL/GenBank/DDBJ databases">
        <authorList>
            <person name="Aslett M."/>
        </authorList>
    </citation>
    <scope>NUCLEOTIDE SEQUENCE</scope>
</reference>
<organism evidence="1">
    <name type="scientific">Echinococcus granulosus</name>
    <name type="common">Hydatid tapeworm</name>
    <dbReference type="NCBI Taxonomy" id="6210"/>
    <lineage>
        <taxon>Eukaryota</taxon>
        <taxon>Metazoa</taxon>
        <taxon>Spiralia</taxon>
        <taxon>Lophotrochozoa</taxon>
        <taxon>Platyhelminthes</taxon>
        <taxon>Cestoda</taxon>
        <taxon>Eucestoda</taxon>
        <taxon>Cyclophyllidea</taxon>
        <taxon>Taeniidae</taxon>
        <taxon>Echinococcus</taxon>
        <taxon>Echinococcus granulosus group</taxon>
    </lineage>
</organism>
<evidence type="ECO:0000313" key="2">
    <source>
        <dbReference type="Proteomes" id="UP000492820"/>
    </source>
</evidence>
<accession>A0A068WPP4</accession>
<protein>
    <submittedName>
        <fullName evidence="1 3">Expressed protein</fullName>
    </submittedName>
</protein>
<proteinExistence type="predicted"/>
<sequence>MKFIELICCFENFTAEYCYGLVTLGNCVSNSPQDRTAREGLLTIGSQDKSSILSGCFCLDLCCFLFYLKINFIWYHICGLFAAIPPSVRWLPVFVEMGDRPP</sequence>
<dbReference type="AlphaFoldDB" id="A0A068WPP4"/>
<evidence type="ECO:0000313" key="3">
    <source>
        <dbReference type="WBParaSite" id="EgrG_000058600"/>
    </source>
</evidence>
<dbReference type="EMBL" id="LK028585">
    <property type="protein sequence ID" value="CDS22099.1"/>
    <property type="molecule type" value="Genomic_DNA"/>
</dbReference>
<dbReference type="WBParaSite" id="EgrG_000058600">
    <property type="protein sequence ID" value="EgrG_000058600"/>
    <property type="gene ID" value="EgrG_000058600"/>
</dbReference>
<reference evidence="3" key="3">
    <citation type="submission" date="2020-10" db="UniProtKB">
        <authorList>
            <consortium name="WormBaseParasite"/>
        </authorList>
    </citation>
    <scope>IDENTIFICATION</scope>
</reference>
<dbReference type="Proteomes" id="UP000492820">
    <property type="component" value="Unassembled WGS sequence"/>
</dbReference>
<evidence type="ECO:0000313" key="1">
    <source>
        <dbReference type="EMBL" id="CDS22099.1"/>
    </source>
</evidence>
<name>A0A068WPP4_ECHGR</name>
<gene>
    <name evidence="1" type="ORF">EgrG_000058600</name>
</gene>